<accession>A0A813SXR2</accession>
<organism evidence="3 4">
    <name type="scientific">Adineta steineri</name>
    <dbReference type="NCBI Taxonomy" id="433720"/>
    <lineage>
        <taxon>Eukaryota</taxon>
        <taxon>Metazoa</taxon>
        <taxon>Spiralia</taxon>
        <taxon>Gnathifera</taxon>
        <taxon>Rotifera</taxon>
        <taxon>Eurotatoria</taxon>
        <taxon>Bdelloidea</taxon>
        <taxon>Adinetida</taxon>
        <taxon>Adinetidae</taxon>
        <taxon>Adineta</taxon>
    </lineage>
</organism>
<feature type="compositionally biased region" description="Acidic residues" evidence="2">
    <location>
        <begin position="73"/>
        <end position="99"/>
    </location>
</feature>
<evidence type="ECO:0000313" key="4">
    <source>
        <dbReference type="Proteomes" id="UP000663845"/>
    </source>
</evidence>
<sequence>MMCDNLSLYKTYIPSSTSLPLVQSTTITPQFYPMNNDDDDEHRSNTSIKRKLSDYEDNNSSLTTLEPSYDCNNSDEYDDDDDDDEGSSGDDETVSDDESNNIHSITPTTTPCTITQRRHSDTIHRSSLSYGTPIVKRRCTYSCMYDDEQKRSVLVESYRKLRGVKKPKLQVSLLICNLIKRLEKTFTKSPSHSRQQLQLQQQHQQQTQHQYQHVQYYQPRTTYRSSSSDSIYMSTSIPSTLVNDEIETTTLTPLNQQYSPPHSSNYDSDKVLLPMGDVRSSSSSSSSSMYHTTSTDAYWLAQSNFAVPVVSTSDDDDVDVSLQGGGDYLDLSDNTLASSFSSCSSSSSSVSSSSTELMSSSSASISNDCCCSSTSSPTLTKLLVDTNNNNNNNNNDNYYIYQQQHHQHHHHSQLHSNQDLYSNHHTSTTEQTFFYHHHNGNNTVDIITTAEQSNVKGEVRVRMKSETKKTLVDETDKEKIDTVKEKIRQMNIEAGALAIRKLQEMHEQLEATIQTNLQTAIKRLQKEKDLETKNRFTKYSNQLNEIKLRLQRDMYGNDCHAPRDNSSSTTPYRSTIITSASLSAISHHQNPPTSSAYLPLTSSVSSTNFTETDLSSKRPIVDNNYTTITDQLDDEDLMDDLNDTTETTRL</sequence>
<protein>
    <submittedName>
        <fullName evidence="3">Uncharacterized protein</fullName>
    </submittedName>
</protein>
<comment type="caution">
    <text evidence="3">The sequence shown here is derived from an EMBL/GenBank/DDBJ whole genome shotgun (WGS) entry which is preliminary data.</text>
</comment>
<dbReference type="AlphaFoldDB" id="A0A813SXR2"/>
<feature type="region of interest" description="Disordered" evidence="2">
    <location>
        <begin position="31"/>
        <end position="125"/>
    </location>
</feature>
<dbReference type="Proteomes" id="UP000663845">
    <property type="component" value="Unassembled WGS sequence"/>
</dbReference>
<feature type="compositionally biased region" description="Low complexity" evidence="2">
    <location>
        <begin position="105"/>
        <end position="115"/>
    </location>
</feature>
<keyword evidence="1" id="KW-0175">Coiled coil</keyword>
<feature type="coiled-coil region" evidence="1">
    <location>
        <begin position="499"/>
        <end position="534"/>
    </location>
</feature>
<proteinExistence type="predicted"/>
<name>A0A813SXR2_9BILA</name>
<evidence type="ECO:0000256" key="1">
    <source>
        <dbReference type="SAM" id="Coils"/>
    </source>
</evidence>
<feature type="region of interest" description="Disordered" evidence="2">
    <location>
        <begin position="187"/>
        <end position="210"/>
    </location>
</feature>
<feature type="compositionally biased region" description="Low complexity" evidence="2">
    <location>
        <begin position="195"/>
        <end position="210"/>
    </location>
</feature>
<dbReference type="EMBL" id="CAJNOG010000031">
    <property type="protein sequence ID" value="CAF0801257.1"/>
    <property type="molecule type" value="Genomic_DNA"/>
</dbReference>
<evidence type="ECO:0000256" key="2">
    <source>
        <dbReference type="SAM" id="MobiDB-lite"/>
    </source>
</evidence>
<reference evidence="3" key="1">
    <citation type="submission" date="2021-02" db="EMBL/GenBank/DDBJ databases">
        <authorList>
            <person name="Nowell W R."/>
        </authorList>
    </citation>
    <scope>NUCLEOTIDE SEQUENCE</scope>
</reference>
<gene>
    <name evidence="3" type="ORF">JYZ213_LOCUS5268</name>
</gene>
<evidence type="ECO:0000313" key="3">
    <source>
        <dbReference type="EMBL" id="CAF0801257.1"/>
    </source>
</evidence>